<name>A0A0R1GKV7_9LACO</name>
<evidence type="ECO:0000313" key="1">
    <source>
        <dbReference type="EMBL" id="KRK34537.1"/>
    </source>
</evidence>
<sequence>MTDLKIELTIDDTPVTQAELAKVQEWRIKHVLQEMKALGAAIPLSASAINWLPYPDAKQLLLATKAKYADLAAMQALYQAPLATADKFWKDVAARSNGNQDLQEGKVLLHVEGIAMPQLQKVMGAELGSDFAALINPEHFYSTGNTITGQHIIETFGCFGEPTEMNLYPETGDFKPTTPDSTYPLQMNGYVTLATDDDPLGYGWRAYHQIRPTANGFDAILAAYLPSATPTEIINGHKWHLAVEFSELIKFAAAQA</sequence>
<keyword evidence="2" id="KW-1185">Reference proteome</keyword>
<comment type="caution">
    <text evidence="1">The sequence shown here is derived from an EMBL/GenBank/DDBJ whole genome shotgun (WGS) entry which is preliminary data.</text>
</comment>
<dbReference type="Proteomes" id="UP000051461">
    <property type="component" value="Unassembled WGS sequence"/>
</dbReference>
<protein>
    <submittedName>
        <fullName evidence="1">Uncharacterized protein</fullName>
    </submittedName>
</protein>
<organism evidence="1 2">
    <name type="scientific">Loigolactobacillus bifermentans DSM 20003</name>
    <dbReference type="NCBI Taxonomy" id="1423726"/>
    <lineage>
        <taxon>Bacteria</taxon>
        <taxon>Bacillati</taxon>
        <taxon>Bacillota</taxon>
        <taxon>Bacilli</taxon>
        <taxon>Lactobacillales</taxon>
        <taxon>Lactobacillaceae</taxon>
        <taxon>Loigolactobacillus</taxon>
    </lineage>
</organism>
<gene>
    <name evidence="1" type="ORF">FC07_GL000551</name>
</gene>
<dbReference type="PATRIC" id="fig|1423726.3.peg.566"/>
<accession>A0A0R1GKV7</accession>
<dbReference type="OrthoDB" id="2284173at2"/>
<evidence type="ECO:0000313" key="2">
    <source>
        <dbReference type="Proteomes" id="UP000051461"/>
    </source>
</evidence>
<reference evidence="1 2" key="1">
    <citation type="journal article" date="2015" name="Genome Announc.">
        <title>Expanding the biotechnology potential of lactobacilli through comparative genomics of 213 strains and associated genera.</title>
        <authorList>
            <person name="Sun Z."/>
            <person name="Harris H.M."/>
            <person name="McCann A."/>
            <person name="Guo C."/>
            <person name="Argimon S."/>
            <person name="Zhang W."/>
            <person name="Yang X."/>
            <person name="Jeffery I.B."/>
            <person name="Cooney J.C."/>
            <person name="Kagawa T.F."/>
            <person name="Liu W."/>
            <person name="Song Y."/>
            <person name="Salvetti E."/>
            <person name="Wrobel A."/>
            <person name="Rasinkangas P."/>
            <person name="Parkhill J."/>
            <person name="Rea M.C."/>
            <person name="O'Sullivan O."/>
            <person name="Ritari J."/>
            <person name="Douillard F.P."/>
            <person name="Paul Ross R."/>
            <person name="Yang R."/>
            <person name="Briner A.E."/>
            <person name="Felis G.E."/>
            <person name="de Vos W.M."/>
            <person name="Barrangou R."/>
            <person name="Klaenhammer T.R."/>
            <person name="Caufield P.W."/>
            <person name="Cui Y."/>
            <person name="Zhang H."/>
            <person name="O'Toole P.W."/>
        </authorList>
    </citation>
    <scope>NUCLEOTIDE SEQUENCE [LARGE SCALE GENOMIC DNA]</scope>
    <source>
        <strain evidence="1 2">DSM 20003</strain>
    </source>
</reference>
<dbReference type="AlphaFoldDB" id="A0A0R1GKV7"/>
<dbReference type="RefSeq" id="WP_057904979.1">
    <property type="nucleotide sequence ID" value="NZ_AZDA01000091.1"/>
</dbReference>
<dbReference type="EMBL" id="AZDA01000091">
    <property type="protein sequence ID" value="KRK34537.1"/>
    <property type="molecule type" value="Genomic_DNA"/>
</dbReference>
<proteinExistence type="predicted"/>